<dbReference type="PANTHER" id="PTHR42776:SF27">
    <property type="entry name" value="DIPEPTIDYL PEPTIDASE FAMILY MEMBER 6"/>
    <property type="match status" value="1"/>
</dbReference>
<sequence length="358" mass="41261">MRKTICTLFFSLLFAIAGFSQSDDWQKDIQSILKSQQNMGHAFSQLAKQIDDVLWYERVGDIAFVDKLYIYGPPKWKEQNPTAKDAGNPVKFWTYVFMPANLDASKKYPLIVLPHGGVHGDFTTYYTHIVRELISQGYVIVAPEYRGSTGYGKAHYEKIDYGGLEVEDVYYSRNYMIENYDFVDKNRVGIIGWSHGGLITLMNIFDHPNDFQVAFAGVPVSDLIARMGYHEQSYRDLYEADYHIGKSANDNVAEYRRRSPAWNTHKYKGTPLLIHTNTNDEDVNVLEVEHLIKSLKAEGLPFEYEIFENIPGGHSFDRMDTRTAKEIRLKIYAHLAKQLKPEKPIKNLKELQKAGYKF</sequence>
<feature type="domain" description="Peptidase S9 prolyl oligopeptidase catalytic" evidence="3">
    <location>
        <begin position="133"/>
        <end position="340"/>
    </location>
</feature>
<organism evidence="4 5">
    <name type="scientific">Maribellus luteus</name>
    <dbReference type="NCBI Taxonomy" id="2305463"/>
    <lineage>
        <taxon>Bacteria</taxon>
        <taxon>Pseudomonadati</taxon>
        <taxon>Bacteroidota</taxon>
        <taxon>Bacteroidia</taxon>
        <taxon>Marinilabiliales</taxon>
        <taxon>Prolixibacteraceae</taxon>
        <taxon>Maribellus</taxon>
    </lineage>
</organism>
<gene>
    <name evidence="4" type="ORF">D1614_11160</name>
</gene>
<name>A0A399T2A7_9BACT</name>
<evidence type="ECO:0000313" key="5">
    <source>
        <dbReference type="Proteomes" id="UP000265926"/>
    </source>
</evidence>
<evidence type="ECO:0000313" key="4">
    <source>
        <dbReference type="EMBL" id="RIJ48281.1"/>
    </source>
</evidence>
<protein>
    <submittedName>
        <fullName evidence="4">S9 family peptidase</fullName>
    </submittedName>
</protein>
<evidence type="ECO:0000256" key="1">
    <source>
        <dbReference type="ARBA" id="ARBA00022801"/>
    </source>
</evidence>
<accession>A0A399T2A7</accession>
<dbReference type="Gene3D" id="3.40.50.1820">
    <property type="entry name" value="alpha/beta hydrolase"/>
    <property type="match status" value="1"/>
</dbReference>
<dbReference type="InterPro" id="IPR001375">
    <property type="entry name" value="Peptidase_S9_cat"/>
</dbReference>
<dbReference type="OrthoDB" id="9812921at2"/>
<dbReference type="PANTHER" id="PTHR42776">
    <property type="entry name" value="SERINE PEPTIDASE S9 FAMILY MEMBER"/>
    <property type="match status" value="1"/>
</dbReference>
<dbReference type="GO" id="GO:0004252">
    <property type="term" value="F:serine-type endopeptidase activity"/>
    <property type="evidence" value="ECO:0007669"/>
    <property type="project" value="TreeGrafter"/>
</dbReference>
<feature type="chain" id="PRO_5017372703" evidence="2">
    <location>
        <begin position="23"/>
        <end position="358"/>
    </location>
</feature>
<feature type="signal peptide" evidence="2">
    <location>
        <begin position="1"/>
        <end position="22"/>
    </location>
</feature>
<reference evidence="4 5" key="1">
    <citation type="submission" date="2018-08" db="EMBL/GenBank/DDBJ databases">
        <title>Pallidiluteibacterium maritimus gen. nov., sp. nov., isolated from coastal sediment.</title>
        <authorList>
            <person name="Zhou L.Y."/>
        </authorList>
    </citation>
    <scope>NUCLEOTIDE SEQUENCE [LARGE SCALE GENOMIC DNA]</scope>
    <source>
        <strain evidence="4 5">XSD2</strain>
    </source>
</reference>
<keyword evidence="5" id="KW-1185">Reference proteome</keyword>
<comment type="caution">
    <text evidence="4">The sequence shown here is derived from an EMBL/GenBank/DDBJ whole genome shotgun (WGS) entry which is preliminary data.</text>
</comment>
<dbReference type="Proteomes" id="UP000265926">
    <property type="component" value="Unassembled WGS sequence"/>
</dbReference>
<dbReference type="GO" id="GO:0006508">
    <property type="term" value="P:proteolysis"/>
    <property type="evidence" value="ECO:0007669"/>
    <property type="project" value="InterPro"/>
</dbReference>
<dbReference type="AlphaFoldDB" id="A0A399T2A7"/>
<keyword evidence="1" id="KW-0378">Hydrolase</keyword>
<dbReference type="RefSeq" id="WP_119438012.1">
    <property type="nucleotide sequence ID" value="NZ_QWGR01000005.1"/>
</dbReference>
<dbReference type="SUPFAM" id="SSF53474">
    <property type="entry name" value="alpha/beta-Hydrolases"/>
    <property type="match status" value="1"/>
</dbReference>
<evidence type="ECO:0000259" key="3">
    <source>
        <dbReference type="Pfam" id="PF00326"/>
    </source>
</evidence>
<evidence type="ECO:0000256" key="2">
    <source>
        <dbReference type="SAM" id="SignalP"/>
    </source>
</evidence>
<dbReference type="InterPro" id="IPR029058">
    <property type="entry name" value="AB_hydrolase_fold"/>
</dbReference>
<proteinExistence type="predicted"/>
<dbReference type="Pfam" id="PF00326">
    <property type="entry name" value="Peptidase_S9"/>
    <property type="match status" value="1"/>
</dbReference>
<dbReference type="EMBL" id="QWGR01000005">
    <property type="protein sequence ID" value="RIJ48281.1"/>
    <property type="molecule type" value="Genomic_DNA"/>
</dbReference>
<keyword evidence="2" id="KW-0732">Signal</keyword>